<comment type="caution">
    <text evidence="2">The sequence shown here is derived from an EMBL/GenBank/DDBJ whole genome shotgun (WGS) entry which is preliminary data.</text>
</comment>
<proteinExistence type="predicted"/>
<name>A0ABD5T783_9EURY</name>
<keyword evidence="3" id="KW-1185">Reference proteome</keyword>
<feature type="region of interest" description="Disordered" evidence="1">
    <location>
        <begin position="28"/>
        <end position="50"/>
    </location>
</feature>
<accession>A0ABD5T783</accession>
<dbReference type="AlphaFoldDB" id="A0ABD5T783"/>
<dbReference type="Proteomes" id="UP001596274">
    <property type="component" value="Unassembled WGS sequence"/>
</dbReference>
<reference evidence="2 3" key="1">
    <citation type="journal article" date="2019" name="Int. J. Syst. Evol. Microbiol.">
        <title>The Global Catalogue of Microorganisms (GCM) 10K type strain sequencing project: providing services to taxonomists for standard genome sequencing and annotation.</title>
        <authorList>
            <consortium name="The Broad Institute Genomics Platform"/>
            <consortium name="The Broad Institute Genome Sequencing Center for Infectious Disease"/>
            <person name="Wu L."/>
            <person name="Ma J."/>
        </authorList>
    </citation>
    <scope>NUCLEOTIDE SEQUENCE [LARGE SCALE GENOMIC DNA]</scope>
    <source>
        <strain evidence="2 3">PJ61</strain>
    </source>
</reference>
<evidence type="ECO:0000256" key="1">
    <source>
        <dbReference type="SAM" id="MobiDB-lite"/>
    </source>
</evidence>
<dbReference type="EMBL" id="JBHSWT010000835">
    <property type="protein sequence ID" value="MFC6772490.1"/>
    <property type="molecule type" value="Genomic_DNA"/>
</dbReference>
<evidence type="ECO:0000313" key="3">
    <source>
        <dbReference type="Proteomes" id="UP001596274"/>
    </source>
</evidence>
<evidence type="ECO:0000313" key="2">
    <source>
        <dbReference type="EMBL" id="MFC6772490.1"/>
    </source>
</evidence>
<gene>
    <name evidence="2" type="ORF">ACFQDD_13375</name>
</gene>
<protein>
    <submittedName>
        <fullName evidence="2">Uncharacterized protein</fullName>
    </submittedName>
</protein>
<sequence length="50" mass="4995">MPTSRGHHAVVGLGVAAFLASALHHGTELDSLSNLTGPPVATAGSDTRTD</sequence>
<organism evidence="2 3">
    <name type="scientific">Halorubrum pallidum</name>
    <dbReference type="NCBI Taxonomy" id="1526114"/>
    <lineage>
        <taxon>Archaea</taxon>
        <taxon>Methanobacteriati</taxon>
        <taxon>Methanobacteriota</taxon>
        <taxon>Stenosarchaea group</taxon>
        <taxon>Halobacteria</taxon>
        <taxon>Halobacteriales</taxon>
        <taxon>Haloferacaceae</taxon>
        <taxon>Halorubrum</taxon>
    </lineage>
</organism>